<name>A0ABM8LC00_9BURK</name>
<dbReference type="EMBL" id="CADIKR010000002">
    <property type="protein sequence ID" value="CAB3856031.1"/>
    <property type="molecule type" value="Genomic_DNA"/>
</dbReference>
<proteinExistence type="predicted"/>
<comment type="caution">
    <text evidence="1">The sequence shown here is derived from an EMBL/GenBank/DDBJ whole genome shotgun (WGS) entry which is preliminary data.</text>
</comment>
<accession>A0ABM8LC00</accession>
<dbReference type="Proteomes" id="UP000507140">
    <property type="component" value="Unassembled WGS sequence"/>
</dbReference>
<keyword evidence="2" id="KW-1185">Reference proteome</keyword>
<evidence type="ECO:0000313" key="2">
    <source>
        <dbReference type="Proteomes" id="UP000507140"/>
    </source>
</evidence>
<gene>
    <name evidence="1" type="ORF">LMG3415_02186</name>
</gene>
<sequence length="203" mass="20229">MKHVKANFPACIESCMSGPCPVPTLENSMNEPAFRSYGFVALVCLTSASAFASGHTNPDWSDSFTSEQVNLHVLSAEEQEAYRGAVGPMLVPVISGAAGAAAYVGGSLASGNTPTVSGALLAAAGGATAGLVPGLGLGAAGTAVIQGGIGVGTSAAIGVMDRGPITVAPQYPHAAFGIGGGCDPIRCIYKDGVLRPRNFGEHP</sequence>
<organism evidence="1 2">
    <name type="scientific">Achromobacter mucicolens</name>
    <dbReference type="NCBI Taxonomy" id="1389922"/>
    <lineage>
        <taxon>Bacteria</taxon>
        <taxon>Pseudomonadati</taxon>
        <taxon>Pseudomonadota</taxon>
        <taxon>Betaproteobacteria</taxon>
        <taxon>Burkholderiales</taxon>
        <taxon>Alcaligenaceae</taxon>
        <taxon>Achromobacter</taxon>
    </lineage>
</organism>
<protein>
    <recommendedName>
        <fullName evidence="3">Glycine zipper domain-containing protein</fullName>
    </recommendedName>
</protein>
<evidence type="ECO:0000313" key="1">
    <source>
        <dbReference type="EMBL" id="CAB3856031.1"/>
    </source>
</evidence>
<reference evidence="1 2" key="1">
    <citation type="submission" date="2020-04" db="EMBL/GenBank/DDBJ databases">
        <authorList>
            <person name="De Canck E."/>
        </authorList>
    </citation>
    <scope>NUCLEOTIDE SEQUENCE [LARGE SCALE GENOMIC DNA]</scope>
    <source>
        <strain evidence="1 2">LMG 3415</strain>
    </source>
</reference>
<evidence type="ECO:0008006" key="3">
    <source>
        <dbReference type="Google" id="ProtNLM"/>
    </source>
</evidence>